<evidence type="ECO:0000256" key="1">
    <source>
        <dbReference type="SAM" id="Phobius"/>
    </source>
</evidence>
<reference evidence="3" key="1">
    <citation type="submission" date="2016-10" db="EMBL/GenBank/DDBJ databases">
        <authorList>
            <person name="Varghese N."/>
            <person name="Submissions S."/>
        </authorList>
    </citation>
    <scope>NUCLEOTIDE SEQUENCE [LARGE SCALE GENOMIC DNA]</scope>
    <source>
        <strain evidence="3">DSM 23313</strain>
    </source>
</reference>
<keyword evidence="3" id="KW-1185">Reference proteome</keyword>
<organism evidence="2 3">
    <name type="scientific">Myroides phaeus</name>
    <dbReference type="NCBI Taxonomy" id="702745"/>
    <lineage>
        <taxon>Bacteria</taxon>
        <taxon>Pseudomonadati</taxon>
        <taxon>Bacteroidota</taxon>
        <taxon>Flavobacteriia</taxon>
        <taxon>Flavobacteriales</taxon>
        <taxon>Flavobacteriaceae</taxon>
        <taxon>Myroides</taxon>
    </lineage>
</organism>
<name>A0A1G8CG78_9FLAO</name>
<feature type="transmembrane region" description="Helical" evidence="1">
    <location>
        <begin position="41"/>
        <end position="59"/>
    </location>
</feature>
<keyword evidence="1" id="KW-0472">Membrane</keyword>
<dbReference type="RefSeq" id="WP_090406032.1">
    <property type="nucleotide sequence ID" value="NZ_FNDQ01000004.1"/>
</dbReference>
<keyword evidence="1" id="KW-1133">Transmembrane helix</keyword>
<dbReference type="AlphaFoldDB" id="A0A1G8CG78"/>
<dbReference type="EMBL" id="FNDQ01000004">
    <property type="protein sequence ID" value="SDH44389.1"/>
    <property type="molecule type" value="Genomic_DNA"/>
</dbReference>
<feature type="transmembrane region" description="Helical" evidence="1">
    <location>
        <begin position="15"/>
        <end position="35"/>
    </location>
</feature>
<accession>A0A1G8CG78</accession>
<evidence type="ECO:0000313" key="2">
    <source>
        <dbReference type="EMBL" id="SDH44389.1"/>
    </source>
</evidence>
<protein>
    <submittedName>
        <fullName evidence="2">Uncharacterized protein</fullName>
    </submittedName>
</protein>
<sequence length="72" mass="8005">MKDIQIGQLIFTKKAVLLIAFRFFLLGMAIGVSVALKDEHANWALPIIFSGVILSLLTFRKTTAENIIDVTK</sequence>
<gene>
    <name evidence="2" type="ORF">SAMN05421818_10432</name>
</gene>
<dbReference type="Proteomes" id="UP000243588">
    <property type="component" value="Unassembled WGS sequence"/>
</dbReference>
<proteinExistence type="predicted"/>
<keyword evidence="1" id="KW-0812">Transmembrane</keyword>
<evidence type="ECO:0000313" key="3">
    <source>
        <dbReference type="Proteomes" id="UP000243588"/>
    </source>
</evidence>